<accession>A0A251NPA8</accession>
<dbReference type="GO" id="GO:0000978">
    <property type="term" value="F:RNA polymerase II cis-regulatory region sequence-specific DNA binding"/>
    <property type="evidence" value="ECO:0000318"/>
    <property type="project" value="GO_Central"/>
</dbReference>
<evidence type="ECO:0000256" key="6">
    <source>
        <dbReference type="SAM" id="MobiDB-lite"/>
    </source>
</evidence>
<keyword evidence="4" id="KW-0804">Transcription</keyword>
<protein>
    <recommendedName>
        <fullName evidence="7">MADS-box domain-containing protein</fullName>
    </recommendedName>
</protein>
<evidence type="ECO:0000259" key="7">
    <source>
        <dbReference type="PROSITE" id="PS50066"/>
    </source>
</evidence>
<dbReference type="Gene3D" id="3.40.1810.10">
    <property type="entry name" value="Transcription factor, MADS-box"/>
    <property type="match status" value="1"/>
</dbReference>
<evidence type="ECO:0000256" key="4">
    <source>
        <dbReference type="ARBA" id="ARBA00023163"/>
    </source>
</evidence>
<gene>
    <name evidence="8" type="ORF">PRUPE_6G124000</name>
</gene>
<dbReference type="PANTHER" id="PTHR11945">
    <property type="entry name" value="MADS BOX PROTEIN"/>
    <property type="match status" value="1"/>
</dbReference>
<evidence type="ECO:0000256" key="5">
    <source>
        <dbReference type="ARBA" id="ARBA00023242"/>
    </source>
</evidence>
<dbReference type="PANTHER" id="PTHR11945:SF629">
    <property type="entry name" value="OS02G0164450 PROTEIN"/>
    <property type="match status" value="1"/>
</dbReference>
<keyword evidence="9" id="KW-1185">Reference proteome</keyword>
<dbReference type="SUPFAM" id="SSF55455">
    <property type="entry name" value="SRF-like"/>
    <property type="match status" value="1"/>
</dbReference>
<dbReference type="Pfam" id="PF00319">
    <property type="entry name" value="SRF-TF"/>
    <property type="match status" value="1"/>
</dbReference>
<dbReference type="FunFam" id="3.40.1810.10:FF:000006">
    <property type="entry name" value="Agamous-like MADS-box protein AGL62"/>
    <property type="match status" value="1"/>
</dbReference>
<keyword evidence="5" id="KW-0539">Nucleus</keyword>
<dbReference type="eggNOG" id="KOG0014">
    <property type="taxonomic scope" value="Eukaryota"/>
</dbReference>
<dbReference type="PRINTS" id="PR00404">
    <property type="entry name" value="MADSDOMAIN"/>
</dbReference>
<dbReference type="OrthoDB" id="1896642at2759"/>
<dbReference type="AlphaFoldDB" id="A0A251NPA8"/>
<comment type="subcellular location">
    <subcellularLocation>
        <location evidence="1">Nucleus</location>
    </subcellularLocation>
</comment>
<reference evidence="8 9" key="1">
    <citation type="journal article" date="2013" name="Nat. Genet.">
        <title>The high-quality draft genome of peach (Prunus persica) identifies unique patterns of genetic diversity, domestication and genome evolution.</title>
        <authorList>
            <consortium name="International Peach Genome Initiative"/>
            <person name="Verde I."/>
            <person name="Abbott A.G."/>
            <person name="Scalabrin S."/>
            <person name="Jung S."/>
            <person name="Shu S."/>
            <person name="Marroni F."/>
            <person name="Zhebentyayeva T."/>
            <person name="Dettori M.T."/>
            <person name="Grimwood J."/>
            <person name="Cattonaro F."/>
            <person name="Zuccolo A."/>
            <person name="Rossini L."/>
            <person name="Jenkins J."/>
            <person name="Vendramin E."/>
            <person name="Meisel L.A."/>
            <person name="Decroocq V."/>
            <person name="Sosinski B."/>
            <person name="Prochnik S."/>
            <person name="Mitros T."/>
            <person name="Policriti A."/>
            <person name="Cipriani G."/>
            <person name="Dondini L."/>
            <person name="Ficklin S."/>
            <person name="Goodstein D.M."/>
            <person name="Xuan P."/>
            <person name="Del Fabbro C."/>
            <person name="Aramini V."/>
            <person name="Copetti D."/>
            <person name="Gonzalez S."/>
            <person name="Horner D.S."/>
            <person name="Falchi R."/>
            <person name="Lucas S."/>
            <person name="Mica E."/>
            <person name="Maldonado J."/>
            <person name="Lazzari B."/>
            <person name="Bielenberg D."/>
            <person name="Pirona R."/>
            <person name="Miculan M."/>
            <person name="Barakat A."/>
            <person name="Testolin R."/>
            <person name="Stella A."/>
            <person name="Tartarini S."/>
            <person name="Tonutti P."/>
            <person name="Arus P."/>
            <person name="Orellana A."/>
            <person name="Wells C."/>
            <person name="Main D."/>
            <person name="Vizzotto G."/>
            <person name="Silva H."/>
            <person name="Salamini F."/>
            <person name="Schmutz J."/>
            <person name="Morgante M."/>
            <person name="Rokhsar D.S."/>
        </authorList>
    </citation>
    <scope>NUCLEOTIDE SEQUENCE [LARGE SCALE GENOMIC DNA]</scope>
    <source>
        <strain evidence="9">cv. Nemared</strain>
    </source>
</reference>
<dbReference type="InterPro" id="IPR002100">
    <property type="entry name" value="TF_MADSbox"/>
</dbReference>
<sequence length="210" mass="23407">MGKRKIDIKKINNKNYLKATFSKRRKGLFRKATDLCCLSGAQIAIITFSPGNKAFIFGQPSAETVIDRFLGEQASCTTADHDDEGIGPVEGEDGHEDLEANHDEEDIGSVDAEDSHEDSEAHQEEEKEDEAGGGGDGEKVSVWWDEPIDENLGLHELKKYKGLLECLKENVASKLDERNKREFYTKDYLAMLNSEIGSTSTTCQERDLCD</sequence>
<dbReference type="SMART" id="SM00432">
    <property type="entry name" value="MADS"/>
    <property type="match status" value="1"/>
</dbReference>
<keyword evidence="2" id="KW-0805">Transcription regulation</keyword>
<dbReference type="GO" id="GO:0006357">
    <property type="term" value="P:regulation of transcription by RNA polymerase II"/>
    <property type="evidence" value="ECO:0000318"/>
    <property type="project" value="GO_Central"/>
</dbReference>
<dbReference type="EMBL" id="CM007656">
    <property type="protein sequence ID" value="ONI01139.1"/>
    <property type="molecule type" value="Genomic_DNA"/>
</dbReference>
<evidence type="ECO:0000313" key="9">
    <source>
        <dbReference type="Proteomes" id="UP000006882"/>
    </source>
</evidence>
<evidence type="ECO:0000313" key="8">
    <source>
        <dbReference type="EMBL" id="ONI01139.1"/>
    </source>
</evidence>
<feature type="region of interest" description="Disordered" evidence="6">
    <location>
        <begin position="105"/>
        <end position="141"/>
    </location>
</feature>
<proteinExistence type="predicted"/>
<evidence type="ECO:0000256" key="1">
    <source>
        <dbReference type="ARBA" id="ARBA00004123"/>
    </source>
</evidence>
<evidence type="ECO:0000256" key="3">
    <source>
        <dbReference type="ARBA" id="ARBA00023125"/>
    </source>
</evidence>
<organism evidence="8 9">
    <name type="scientific">Prunus persica</name>
    <name type="common">Peach</name>
    <name type="synonym">Amygdalus persica</name>
    <dbReference type="NCBI Taxonomy" id="3760"/>
    <lineage>
        <taxon>Eukaryota</taxon>
        <taxon>Viridiplantae</taxon>
        <taxon>Streptophyta</taxon>
        <taxon>Embryophyta</taxon>
        <taxon>Tracheophyta</taxon>
        <taxon>Spermatophyta</taxon>
        <taxon>Magnoliopsida</taxon>
        <taxon>eudicotyledons</taxon>
        <taxon>Gunneridae</taxon>
        <taxon>Pentapetalae</taxon>
        <taxon>rosids</taxon>
        <taxon>fabids</taxon>
        <taxon>Rosales</taxon>
        <taxon>Rosaceae</taxon>
        <taxon>Amygdaloideae</taxon>
        <taxon>Amygdaleae</taxon>
        <taxon>Prunus</taxon>
    </lineage>
</organism>
<dbReference type="GO" id="GO:0046983">
    <property type="term" value="F:protein dimerization activity"/>
    <property type="evidence" value="ECO:0007669"/>
    <property type="project" value="InterPro"/>
</dbReference>
<name>A0A251NPA8_PRUPE</name>
<dbReference type="Proteomes" id="UP000006882">
    <property type="component" value="Chromosome G6"/>
</dbReference>
<dbReference type="Gramene" id="ONI01139">
    <property type="protein sequence ID" value="ONI01139"/>
    <property type="gene ID" value="PRUPE_6G124000"/>
</dbReference>
<dbReference type="GO" id="GO:0005634">
    <property type="term" value="C:nucleus"/>
    <property type="evidence" value="ECO:0007669"/>
    <property type="project" value="UniProtKB-SubCell"/>
</dbReference>
<evidence type="ECO:0000256" key="2">
    <source>
        <dbReference type="ARBA" id="ARBA00023015"/>
    </source>
</evidence>
<dbReference type="SMR" id="A0A251NPA8"/>
<dbReference type="InterPro" id="IPR036879">
    <property type="entry name" value="TF_MADSbox_sf"/>
</dbReference>
<keyword evidence="3" id="KW-0238">DNA-binding</keyword>
<feature type="domain" description="MADS-box" evidence="7">
    <location>
        <begin position="1"/>
        <end position="61"/>
    </location>
</feature>
<dbReference type="GO" id="GO:0000981">
    <property type="term" value="F:DNA-binding transcription factor activity, RNA polymerase II-specific"/>
    <property type="evidence" value="ECO:0000318"/>
    <property type="project" value="GO_Central"/>
</dbReference>
<feature type="compositionally biased region" description="Acidic residues" evidence="6">
    <location>
        <begin position="105"/>
        <end position="117"/>
    </location>
</feature>
<dbReference type="PROSITE" id="PS50066">
    <property type="entry name" value="MADS_BOX_2"/>
    <property type="match status" value="1"/>
</dbReference>